<feature type="domain" description="HIT" evidence="4">
    <location>
        <begin position="12"/>
        <end position="125"/>
    </location>
</feature>
<evidence type="ECO:0000313" key="6">
    <source>
        <dbReference type="Proteomes" id="UP001175226"/>
    </source>
</evidence>
<proteinExistence type="predicted"/>
<evidence type="ECO:0000259" key="4">
    <source>
        <dbReference type="PROSITE" id="PS51084"/>
    </source>
</evidence>
<dbReference type="InterPro" id="IPR051884">
    <property type="entry name" value="Bis(5'-adenosyl)-TPase_reg"/>
</dbReference>
<name>A0AA39JSI8_9AGAR</name>
<dbReference type="AlphaFoldDB" id="A0AA39JSI8"/>
<organism evidence="5 6">
    <name type="scientific">Armillaria borealis</name>
    <dbReference type="NCBI Taxonomy" id="47425"/>
    <lineage>
        <taxon>Eukaryota</taxon>
        <taxon>Fungi</taxon>
        <taxon>Dikarya</taxon>
        <taxon>Basidiomycota</taxon>
        <taxon>Agaricomycotina</taxon>
        <taxon>Agaricomycetes</taxon>
        <taxon>Agaricomycetidae</taxon>
        <taxon>Agaricales</taxon>
        <taxon>Marasmiineae</taxon>
        <taxon>Physalacriaceae</taxon>
        <taxon>Armillaria</taxon>
    </lineage>
</organism>
<evidence type="ECO:0000313" key="5">
    <source>
        <dbReference type="EMBL" id="KAK0447717.1"/>
    </source>
</evidence>
<dbReference type="FunFam" id="3.30.428.10:FF:000011">
    <property type="entry name" value="Fragile histidine triad"/>
    <property type="match status" value="1"/>
</dbReference>
<dbReference type="Gene3D" id="3.30.428.10">
    <property type="entry name" value="HIT-like"/>
    <property type="match status" value="1"/>
</dbReference>
<dbReference type="PROSITE" id="PS51084">
    <property type="entry name" value="HIT_2"/>
    <property type="match status" value="1"/>
</dbReference>
<dbReference type="SUPFAM" id="SSF54197">
    <property type="entry name" value="HIT-like"/>
    <property type="match status" value="1"/>
</dbReference>
<dbReference type="PROSITE" id="PS00892">
    <property type="entry name" value="HIT_1"/>
    <property type="match status" value="1"/>
</dbReference>
<protein>
    <submittedName>
        <fullName evidence="5">Diadenosine 5',5'''-P1,P4-tetraphosphate asymmetrical hydrolase</fullName>
    </submittedName>
</protein>
<evidence type="ECO:0000256" key="2">
    <source>
        <dbReference type="ARBA" id="ARBA00022801"/>
    </source>
</evidence>
<comment type="caution">
    <text evidence="5">The sequence shown here is derived from an EMBL/GenBank/DDBJ whole genome shotgun (WGS) entry which is preliminary data.</text>
</comment>
<gene>
    <name evidence="5" type="ORF">EV421DRAFT_1889613</name>
</gene>
<dbReference type="InterPro" id="IPR036265">
    <property type="entry name" value="HIT-like_sf"/>
</dbReference>
<dbReference type="PANTHER" id="PTHR46243">
    <property type="entry name" value="BIS(5'-ADENOSYL)-TRIPHOSPHATASE"/>
    <property type="match status" value="1"/>
</dbReference>
<evidence type="ECO:0000256" key="1">
    <source>
        <dbReference type="ARBA" id="ARBA00022741"/>
    </source>
</evidence>
<accession>A0AA39JSI8</accession>
<feature type="short sequence motif" description="Histidine triad motif" evidence="3">
    <location>
        <begin position="109"/>
        <end position="113"/>
    </location>
</feature>
<dbReference type="InterPro" id="IPR019808">
    <property type="entry name" value="Histidine_triad_CS"/>
</dbReference>
<dbReference type="GO" id="GO:0016787">
    <property type="term" value="F:hydrolase activity"/>
    <property type="evidence" value="ECO:0007669"/>
    <property type="project" value="UniProtKB-KW"/>
</dbReference>
<keyword evidence="1" id="KW-0547">Nucleotide-binding</keyword>
<keyword evidence="2 5" id="KW-0378">Hydrolase</keyword>
<evidence type="ECO:0000256" key="3">
    <source>
        <dbReference type="PROSITE-ProRule" id="PRU00464"/>
    </source>
</evidence>
<dbReference type="Pfam" id="PF01230">
    <property type="entry name" value="HIT"/>
    <property type="match status" value="1"/>
</dbReference>
<dbReference type="GO" id="GO:0000166">
    <property type="term" value="F:nucleotide binding"/>
    <property type="evidence" value="ECO:0007669"/>
    <property type="project" value="UniProtKB-KW"/>
</dbReference>
<sequence>MDPIPATTTITTSLLFSTIEVTRQAFYRSSLSFAIVNLKPIVPGHELAPPFGYLLALVVHRLTDLNNAELSSLMISVQRVGHVIERIFGGDALTVACQDGKAAGQSVPHVHFHVMPRKTRGDRFSENRDEIYPELERAEGSLASDLKQTQHESQSLRVDAVENRPPRTMEDMEKEANWLKTFFSHRL</sequence>
<dbReference type="EMBL" id="JAUEPT010000011">
    <property type="protein sequence ID" value="KAK0447717.1"/>
    <property type="molecule type" value="Genomic_DNA"/>
</dbReference>
<dbReference type="InterPro" id="IPR011146">
    <property type="entry name" value="HIT-like"/>
</dbReference>
<dbReference type="PANTHER" id="PTHR46243:SF1">
    <property type="entry name" value="BIS(5'-ADENOSYL)-TRIPHOSPHATASE"/>
    <property type="match status" value="1"/>
</dbReference>
<keyword evidence="6" id="KW-1185">Reference proteome</keyword>
<dbReference type="Proteomes" id="UP001175226">
    <property type="component" value="Unassembled WGS sequence"/>
</dbReference>
<reference evidence="5" key="1">
    <citation type="submission" date="2023-06" db="EMBL/GenBank/DDBJ databases">
        <authorList>
            <consortium name="Lawrence Berkeley National Laboratory"/>
            <person name="Ahrendt S."/>
            <person name="Sahu N."/>
            <person name="Indic B."/>
            <person name="Wong-Bajracharya J."/>
            <person name="Merenyi Z."/>
            <person name="Ke H.-M."/>
            <person name="Monk M."/>
            <person name="Kocsube S."/>
            <person name="Drula E."/>
            <person name="Lipzen A."/>
            <person name="Balint B."/>
            <person name="Henrissat B."/>
            <person name="Andreopoulos B."/>
            <person name="Martin F.M."/>
            <person name="Harder C.B."/>
            <person name="Rigling D."/>
            <person name="Ford K.L."/>
            <person name="Foster G.D."/>
            <person name="Pangilinan J."/>
            <person name="Papanicolaou A."/>
            <person name="Barry K."/>
            <person name="LaButti K."/>
            <person name="Viragh M."/>
            <person name="Koriabine M."/>
            <person name="Yan M."/>
            <person name="Riley R."/>
            <person name="Champramary S."/>
            <person name="Plett K.L."/>
            <person name="Tsai I.J."/>
            <person name="Slot J."/>
            <person name="Sipos G."/>
            <person name="Plett J."/>
            <person name="Nagy L.G."/>
            <person name="Grigoriev I.V."/>
        </authorList>
    </citation>
    <scope>NUCLEOTIDE SEQUENCE</scope>
    <source>
        <strain evidence="5">FPL87.14</strain>
    </source>
</reference>